<dbReference type="Gene3D" id="3.40.50.80">
    <property type="entry name" value="Nucleotide-binding domain of ferredoxin-NADP reductase (FNR) module"/>
    <property type="match status" value="1"/>
</dbReference>
<dbReference type="Proteomes" id="UP000266841">
    <property type="component" value="Unassembled WGS sequence"/>
</dbReference>
<reference evidence="3 4" key="1">
    <citation type="journal article" date="2012" name="Genome Biol.">
        <title>Genome and low-iron response of an oceanic diatom adapted to chronic iron limitation.</title>
        <authorList>
            <person name="Lommer M."/>
            <person name="Specht M."/>
            <person name="Roy A.S."/>
            <person name="Kraemer L."/>
            <person name="Andreson R."/>
            <person name="Gutowska M.A."/>
            <person name="Wolf J."/>
            <person name="Bergner S.V."/>
            <person name="Schilhabel M.B."/>
            <person name="Klostermeier U.C."/>
            <person name="Beiko R.G."/>
            <person name="Rosenstiel P."/>
            <person name="Hippler M."/>
            <person name="Laroche J."/>
        </authorList>
    </citation>
    <scope>NUCLEOTIDE SEQUENCE [LARGE SCALE GENOMIC DNA]</scope>
    <source>
        <strain evidence="3 4">CCMP1005</strain>
    </source>
</reference>
<dbReference type="SUPFAM" id="SSF52833">
    <property type="entry name" value="Thioredoxin-like"/>
    <property type="match status" value="1"/>
</dbReference>
<dbReference type="CDD" id="cd02980">
    <property type="entry name" value="TRX_Fd_family"/>
    <property type="match status" value="1"/>
</dbReference>
<feature type="region of interest" description="Disordered" evidence="1">
    <location>
        <begin position="383"/>
        <end position="407"/>
    </location>
</feature>
<evidence type="ECO:0000313" key="3">
    <source>
        <dbReference type="EMBL" id="EJK44146.1"/>
    </source>
</evidence>
<dbReference type="PROSITE" id="PS51384">
    <property type="entry name" value="FAD_FR"/>
    <property type="match status" value="1"/>
</dbReference>
<dbReference type="Pfam" id="PF00970">
    <property type="entry name" value="FAD_binding_6"/>
    <property type="match status" value="1"/>
</dbReference>
<keyword evidence="4" id="KW-1185">Reference proteome</keyword>
<dbReference type="eggNOG" id="ENOG502SI8J">
    <property type="taxonomic scope" value="Eukaryota"/>
</dbReference>
<proteinExistence type="predicted"/>
<evidence type="ECO:0000313" key="4">
    <source>
        <dbReference type="Proteomes" id="UP000266841"/>
    </source>
</evidence>
<dbReference type="InterPro" id="IPR017927">
    <property type="entry name" value="FAD-bd_FR_type"/>
</dbReference>
<evidence type="ECO:0000259" key="2">
    <source>
        <dbReference type="PROSITE" id="PS51384"/>
    </source>
</evidence>
<dbReference type="SUPFAM" id="SSF63380">
    <property type="entry name" value="Riboflavin synthase domain-like"/>
    <property type="match status" value="1"/>
</dbReference>
<feature type="compositionally biased region" description="Basic and acidic residues" evidence="1">
    <location>
        <begin position="389"/>
        <end position="406"/>
    </location>
</feature>
<dbReference type="InterPro" id="IPR039261">
    <property type="entry name" value="FNR_nucleotide-bd"/>
</dbReference>
<sequence length="505" mass="55679">MATAIFVCQAGSCRRRGSEAVLVEIEELAGAVDPNCKVEGSGCLGQCNMAPAAVVVQEQPQEPMAFGGLVRQKRRRRPTMETYFTNIDSLDHSCRVVRSATGIAPPTDDPTLQQRLAGVRHIRARDFAVSVYRWNAALQSTTQLMRSKVGNSAKIREEMETFYDLWVLENVTIVSKHSAVFHFRSFDRRRGTPNPRGGGRAVPTPKTWHTTLLAEVGPNTEGPLPWIERDYTPVSGARQWEQGTCDILIKIYEDGAATSWLHKISSDLQNQNRTSTAATTEPATENNPVKVWLSQPVQTLAVPSLVPGTSFNPASVLLLLAGTGVVALPQIVHHRDPYGMIGISMRRSQQLLVPIDMILSCRRDDVLMVPEILDYCQQAHEQQLQQQRQQEEGGNRGSNRRNDPKGLRNTTILLTGMNQATTDTDVPYPFCSDTTTQKLETLHKLPNARVLEGTRLSPELVQEAVANMPTPCRVVVSGPSGFNSAARGMLIQANVEEEAITILEA</sequence>
<dbReference type="Gene3D" id="2.40.30.10">
    <property type="entry name" value="Translation factors"/>
    <property type="match status" value="1"/>
</dbReference>
<dbReference type="InterPro" id="IPR036249">
    <property type="entry name" value="Thioredoxin-like_sf"/>
</dbReference>
<dbReference type="EMBL" id="AGNL01050115">
    <property type="protein sequence ID" value="EJK44146.1"/>
    <property type="molecule type" value="Genomic_DNA"/>
</dbReference>
<accession>K0R6C9</accession>
<dbReference type="OMA" id="WCRESEE"/>
<gene>
    <name evidence="3" type="ORF">THAOC_37342</name>
</gene>
<name>K0R6C9_THAOC</name>
<dbReference type="OrthoDB" id="432685at2759"/>
<dbReference type="AlphaFoldDB" id="K0R6C9"/>
<dbReference type="InterPro" id="IPR017938">
    <property type="entry name" value="Riboflavin_synthase-like_b-brl"/>
</dbReference>
<dbReference type="InterPro" id="IPR008333">
    <property type="entry name" value="Cbr1-like_FAD-bd_dom"/>
</dbReference>
<dbReference type="Gene3D" id="3.40.30.10">
    <property type="entry name" value="Glutaredoxin"/>
    <property type="match status" value="1"/>
</dbReference>
<feature type="domain" description="FAD-binding FR-type" evidence="2">
    <location>
        <begin position="160"/>
        <end position="303"/>
    </location>
</feature>
<dbReference type="GO" id="GO:0016491">
    <property type="term" value="F:oxidoreductase activity"/>
    <property type="evidence" value="ECO:0007669"/>
    <property type="project" value="InterPro"/>
</dbReference>
<organism evidence="3 4">
    <name type="scientific">Thalassiosira oceanica</name>
    <name type="common">Marine diatom</name>
    <dbReference type="NCBI Taxonomy" id="159749"/>
    <lineage>
        <taxon>Eukaryota</taxon>
        <taxon>Sar</taxon>
        <taxon>Stramenopiles</taxon>
        <taxon>Ochrophyta</taxon>
        <taxon>Bacillariophyta</taxon>
        <taxon>Coscinodiscophyceae</taxon>
        <taxon>Thalassiosirophycidae</taxon>
        <taxon>Thalassiosirales</taxon>
        <taxon>Thalassiosiraceae</taxon>
        <taxon>Thalassiosira</taxon>
    </lineage>
</organism>
<evidence type="ECO:0000256" key="1">
    <source>
        <dbReference type="SAM" id="MobiDB-lite"/>
    </source>
</evidence>
<protein>
    <recommendedName>
        <fullName evidence="2">FAD-binding FR-type domain-containing protein</fullName>
    </recommendedName>
</protein>
<comment type="caution">
    <text evidence="3">The sequence shown here is derived from an EMBL/GenBank/DDBJ whole genome shotgun (WGS) entry which is preliminary data.</text>
</comment>